<sequence>VFPDDEPLINEINEIITPRKVKPADVDFNEQFKEKLHRDRIAKLEFDERLEQTRKMLNGR</sequence>
<evidence type="ECO:0000313" key="2">
    <source>
        <dbReference type="Proteomes" id="UP001634394"/>
    </source>
</evidence>
<keyword evidence="2" id="KW-1185">Reference proteome</keyword>
<feature type="non-terminal residue" evidence="1">
    <location>
        <position position="1"/>
    </location>
</feature>
<protein>
    <submittedName>
        <fullName evidence="1">Uncharacterized protein</fullName>
    </submittedName>
</protein>
<organism evidence="1 2">
    <name type="scientific">Sinanodonta woodiana</name>
    <name type="common">Chinese pond mussel</name>
    <name type="synonym">Anodonta woodiana</name>
    <dbReference type="NCBI Taxonomy" id="1069815"/>
    <lineage>
        <taxon>Eukaryota</taxon>
        <taxon>Metazoa</taxon>
        <taxon>Spiralia</taxon>
        <taxon>Lophotrochozoa</taxon>
        <taxon>Mollusca</taxon>
        <taxon>Bivalvia</taxon>
        <taxon>Autobranchia</taxon>
        <taxon>Heteroconchia</taxon>
        <taxon>Palaeoheterodonta</taxon>
        <taxon>Unionida</taxon>
        <taxon>Unionoidea</taxon>
        <taxon>Unionidae</taxon>
        <taxon>Unioninae</taxon>
        <taxon>Sinanodonta</taxon>
    </lineage>
</organism>
<gene>
    <name evidence="1" type="ORF">ACJMK2_005598</name>
</gene>
<dbReference type="AlphaFoldDB" id="A0ABD3VQK2"/>
<name>A0ABD3VQK2_SINWO</name>
<dbReference type="Proteomes" id="UP001634394">
    <property type="component" value="Unassembled WGS sequence"/>
</dbReference>
<accession>A0ABD3VQK2</accession>
<evidence type="ECO:0000313" key="1">
    <source>
        <dbReference type="EMBL" id="KAL3863871.1"/>
    </source>
</evidence>
<proteinExistence type="predicted"/>
<comment type="caution">
    <text evidence="1">The sequence shown here is derived from an EMBL/GenBank/DDBJ whole genome shotgun (WGS) entry which is preliminary data.</text>
</comment>
<dbReference type="EMBL" id="JBJQND010000010">
    <property type="protein sequence ID" value="KAL3863871.1"/>
    <property type="molecule type" value="Genomic_DNA"/>
</dbReference>
<reference evidence="1 2" key="1">
    <citation type="submission" date="2024-11" db="EMBL/GenBank/DDBJ databases">
        <title>Chromosome-level genome assembly of the freshwater bivalve Anodonta woodiana.</title>
        <authorList>
            <person name="Chen X."/>
        </authorList>
    </citation>
    <scope>NUCLEOTIDE SEQUENCE [LARGE SCALE GENOMIC DNA]</scope>
    <source>
        <strain evidence="1">MN2024</strain>
        <tissue evidence="1">Gills</tissue>
    </source>
</reference>